<evidence type="ECO:0000313" key="2">
    <source>
        <dbReference type="Proteomes" id="UP001148786"/>
    </source>
</evidence>
<dbReference type="OrthoDB" id="538336at2759"/>
<proteinExistence type="predicted"/>
<protein>
    <submittedName>
        <fullName evidence="1">Uncharacterized protein</fullName>
    </submittedName>
</protein>
<accession>A0A9W8K735</accession>
<name>A0A9W8K735_9AGAR</name>
<keyword evidence="2" id="KW-1185">Reference proteome</keyword>
<dbReference type="Proteomes" id="UP001148786">
    <property type="component" value="Unassembled WGS sequence"/>
</dbReference>
<sequence length="211" mass="24161">MRPLFPAFLTAKDPRVSHGIRDDRLFESNQITAVFYDIRGIAIAEGDILALSIRLASELLLKRYQLPPADDPDSILAKHEKGLYEEHSAMLRTIGKHRSSDFDRYILPECLPFIQAIGQRMAYDAAVRQKLDKAIIGMYVASCVKLDPSWYIEKMSMSRLDIREMEARAIDSMFPSLNDFLDELNVEPYITAPISSEKKWKAFLSSVEPYR</sequence>
<gene>
    <name evidence="1" type="ORF">NLJ89_g2662</name>
</gene>
<organism evidence="1 2">
    <name type="scientific">Agrocybe chaxingu</name>
    <dbReference type="NCBI Taxonomy" id="84603"/>
    <lineage>
        <taxon>Eukaryota</taxon>
        <taxon>Fungi</taxon>
        <taxon>Dikarya</taxon>
        <taxon>Basidiomycota</taxon>
        <taxon>Agaricomycotina</taxon>
        <taxon>Agaricomycetes</taxon>
        <taxon>Agaricomycetidae</taxon>
        <taxon>Agaricales</taxon>
        <taxon>Agaricineae</taxon>
        <taxon>Strophariaceae</taxon>
        <taxon>Agrocybe</taxon>
    </lineage>
</organism>
<dbReference type="AlphaFoldDB" id="A0A9W8K735"/>
<comment type="caution">
    <text evidence="1">The sequence shown here is derived from an EMBL/GenBank/DDBJ whole genome shotgun (WGS) entry which is preliminary data.</text>
</comment>
<reference evidence="1" key="1">
    <citation type="submission" date="2022-07" db="EMBL/GenBank/DDBJ databases">
        <title>Genome Sequence of Agrocybe chaxingu.</title>
        <authorList>
            <person name="Buettner E."/>
        </authorList>
    </citation>
    <scope>NUCLEOTIDE SEQUENCE</scope>
    <source>
        <strain evidence="1">MP-N11</strain>
    </source>
</reference>
<evidence type="ECO:0000313" key="1">
    <source>
        <dbReference type="EMBL" id="KAJ3513952.1"/>
    </source>
</evidence>
<dbReference type="EMBL" id="JANKHO010000170">
    <property type="protein sequence ID" value="KAJ3513952.1"/>
    <property type="molecule type" value="Genomic_DNA"/>
</dbReference>